<dbReference type="EMBL" id="JACTAM010000003">
    <property type="protein sequence ID" value="KAI2666496.1"/>
    <property type="molecule type" value="Genomic_DNA"/>
</dbReference>
<organism evidence="1 2">
    <name type="scientific">Labeo rohita</name>
    <name type="common">Indian major carp</name>
    <name type="synonym">Cyprinus rohita</name>
    <dbReference type="NCBI Taxonomy" id="84645"/>
    <lineage>
        <taxon>Eukaryota</taxon>
        <taxon>Metazoa</taxon>
        <taxon>Chordata</taxon>
        <taxon>Craniata</taxon>
        <taxon>Vertebrata</taxon>
        <taxon>Euteleostomi</taxon>
        <taxon>Actinopterygii</taxon>
        <taxon>Neopterygii</taxon>
        <taxon>Teleostei</taxon>
        <taxon>Ostariophysi</taxon>
        <taxon>Cypriniformes</taxon>
        <taxon>Cyprinidae</taxon>
        <taxon>Labeoninae</taxon>
        <taxon>Labeonini</taxon>
        <taxon>Labeo</taxon>
    </lineage>
</organism>
<keyword evidence="2" id="KW-1185">Reference proteome</keyword>
<reference evidence="1 2" key="1">
    <citation type="submission" date="2022-01" db="EMBL/GenBank/DDBJ databases">
        <title>A high-quality chromosome-level genome assembly of rohu carp, Labeo rohita.</title>
        <authorList>
            <person name="Arick M.A. II"/>
            <person name="Hsu C.-Y."/>
            <person name="Magbanua Z."/>
            <person name="Pechanova O."/>
            <person name="Grover C."/>
            <person name="Miller E."/>
            <person name="Thrash A."/>
            <person name="Ezzel L."/>
            <person name="Alam S."/>
            <person name="Benzie J."/>
            <person name="Hamilton M."/>
            <person name="Karsi A."/>
            <person name="Lawrence M.L."/>
            <person name="Peterson D.G."/>
        </authorList>
    </citation>
    <scope>NUCLEOTIDE SEQUENCE [LARGE SCALE GENOMIC DNA]</scope>
    <source>
        <strain evidence="2">BAU-BD-2019</strain>
        <tissue evidence="1">Blood</tissue>
    </source>
</reference>
<gene>
    <name evidence="1" type="ORF">H4Q32_010378</name>
</gene>
<proteinExistence type="predicted"/>
<accession>A0ABQ8MV58</accession>
<sequence>MDTARILLALKQGSRTLENVVRKSIAIANYSDLPDCLLIEFFCDSVNQPLQSELRYGGLGSSLAQFLDYALLTVGSSFTVGVAEEEHDIMGAVMGAVF</sequence>
<dbReference type="Proteomes" id="UP000830375">
    <property type="component" value="Unassembled WGS sequence"/>
</dbReference>
<evidence type="ECO:0000313" key="1">
    <source>
        <dbReference type="EMBL" id="KAI2666496.1"/>
    </source>
</evidence>
<name>A0ABQ8MV58_LABRO</name>
<protein>
    <submittedName>
        <fullName evidence="1">Protein MGF 505-1R</fullName>
    </submittedName>
</protein>
<evidence type="ECO:0000313" key="2">
    <source>
        <dbReference type="Proteomes" id="UP000830375"/>
    </source>
</evidence>
<comment type="caution">
    <text evidence="1">The sequence shown here is derived from an EMBL/GenBank/DDBJ whole genome shotgun (WGS) entry which is preliminary data.</text>
</comment>